<proteinExistence type="predicted"/>
<protein>
    <submittedName>
        <fullName evidence="2">Sugar phosphate isomerase/epimerase</fullName>
    </submittedName>
</protein>
<keyword evidence="2" id="KW-0413">Isomerase</keyword>
<dbReference type="RefSeq" id="WP_245735991.1">
    <property type="nucleotide sequence ID" value="NZ_FOEH01000001.1"/>
</dbReference>
<dbReference type="InterPro" id="IPR050312">
    <property type="entry name" value="IolE/XylAMocC-like"/>
</dbReference>
<name>A0A1H9ALT4_9BACI</name>
<keyword evidence="3" id="KW-1185">Reference proteome</keyword>
<sequence>MNMNISVSMYSLISTVKKENWSTVDFIDYANHISLDGVELLDIFWQNKDDISNELEQVTKALKKHNLKVSAYDVTNNFVKESSEERAKEVTKVIDAIQVAKQLNTNIIRVFCGDIHDDLTYEDGQGWIVDGLRQCAEAAEKEQIYLAIENHGLLAGKSEQVEEIIEKVNSPYVKSTFDTGNFLLVHEKPQNAFDRLKDKIVHVHFKDFREKEASEDIKGFRSTQGTELIGTIPGDGQVDLAYIVQGLKEMDYQGWLSIEYEGKDDAKDANEEAVNRLRNLLQ</sequence>
<evidence type="ECO:0000259" key="1">
    <source>
        <dbReference type="Pfam" id="PF01261"/>
    </source>
</evidence>
<dbReference type="SUPFAM" id="SSF51658">
    <property type="entry name" value="Xylose isomerase-like"/>
    <property type="match status" value="1"/>
</dbReference>
<gene>
    <name evidence="2" type="ORF">SAMN05216232_0842</name>
</gene>
<evidence type="ECO:0000313" key="2">
    <source>
        <dbReference type="EMBL" id="SEP77343.1"/>
    </source>
</evidence>
<dbReference type="InterPro" id="IPR013022">
    <property type="entry name" value="Xyl_isomerase-like_TIM-brl"/>
</dbReference>
<dbReference type="InterPro" id="IPR036237">
    <property type="entry name" value="Xyl_isomerase-like_sf"/>
</dbReference>
<dbReference type="EMBL" id="FOEH01000001">
    <property type="protein sequence ID" value="SEP77343.1"/>
    <property type="molecule type" value="Genomic_DNA"/>
</dbReference>
<dbReference type="PANTHER" id="PTHR12110:SF53">
    <property type="entry name" value="BLR5974 PROTEIN"/>
    <property type="match status" value="1"/>
</dbReference>
<accession>A0A1H9ALT4</accession>
<organism evidence="2 3">
    <name type="scientific">Virgibacillus subterraneus</name>
    <dbReference type="NCBI Taxonomy" id="621109"/>
    <lineage>
        <taxon>Bacteria</taxon>
        <taxon>Bacillati</taxon>
        <taxon>Bacillota</taxon>
        <taxon>Bacilli</taxon>
        <taxon>Bacillales</taxon>
        <taxon>Bacillaceae</taxon>
        <taxon>Virgibacillus</taxon>
    </lineage>
</organism>
<dbReference type="GO" id="GO:0016853">
    <property type="term" value="F:isomerase activity"/>
    <property type="evidence" value="ECO:0007669"/>
    <property type="project" value="UniProtKB-KW"/>
</dbReference>
<evidence type="ECO:0000313" key="3">
    <source>
        <dbReference type="Proteomes" id="UP000198733"/>
    </source>
</evidence>
<feature type="domain" description="Xylose isomerase-like TIM barrel" evidence="1">
    <location>
        <begin position="28"/>
        <end position="279"/>
    </location>
</feature>
<dbReference type="Proteomes" id="UP000198733">
    <property type="component" value="Unassembled WGS sequence"/>
</dbReference>
<dbReference type="Gene3D" id="3.20.20.150">
    <property type="entry name" value="Divalent-metal-dependent TIM barrel enzymes"/>
    <property type="match status" value="1"/>
</dbReference>
<comment type="caution">
    <text evidence="2">The sequence shown here is derived from an EMBL/GenBank/DDBJ whole genome shotgun (WGS) entry which is preliminary data.</text>
</comment>
<dbReference type="Pfam" id="PF01261">
    <property type="entry name" value="AP_endonuc_2"/>
    <property type="match status" value="1"/>
</dbReference>
<reference evidence="2 3" key="1">
    <citation type="submission" date="2016-10" db="EMBL/GenBank/DDBJ databases">
        <authorList>
            <person name="Varghese N."/>
            <person name="Submissions S."/>
        </authorList>
    </citation>
    <scope>NUCLEOTIDE SEQUENCE [LARGE SCALE GENOMIC DNA]</scope>
    <source>
        <strain evidence="2 3">CGMCC 1.7734</strain>
    </source>
</reference>
<dbReference type="PANTHER" id="PTHR12110">
    <property type="entry name" value="HYDROXYPYRUVATE ISOMERASE"/>
    <property type="match status" value="1"/>
</dbReference>